<keyword evidence="9" id="KW-0206">Cytoskeleton</keyword>
<dbReference type="OMA" id="KVNDHIG"/>
<keyword evidence="8" id="KW-0505">Motor protein</keyword>
<evidence type="ECO:0000313" key="12">
    <source>
        <dbReference type="Proteomes" id="UP000011761"/>
    </source>
</evidence>
<proteinExistence type="predicted"/>
<dbReference type="GO" id="GO:0005874">
    <property type="term" value="C:microtubule"/>
    <property type="evidence" value="ECO:0007669"/>
    <property type="project" value="UniProtKB-KW"/>
</dbReference>
<dbReference type="GO" id="GO:0005868">
    <property type="term" value="C:cytoplasmic dynein complex"/>
    <property type="evidence" value="ECO:0007669"/>
    <property type="project" value="InterPro"/>
</dbReference>
<dbReference type="InterPro" id="IPR008467">
    <property type="entry name" value="Dynein1_light_intermed_chain"/>
</dbReference>
<dbReference type="GO" id="GO:0035974">
    <property type="term" value="C:meiotic spindle pole body"/>
    <property type="evidence" value="ECO:0007669"/>
    <property type="project" value="TreeGrafter"/>
</dbReference>
<name>M2MRJ5_BAUPA</name>
<comment type="subcellular location">
    <subcellularLocation>
        <location evidence="1">Cytoplasm</location>
        <location evidence="1">Cytoskeleton</location>
    </subcellularLocation>
</comment>
<dbReference type="InterPro" id="IPR022780">
    <property type="entry name" value="Dynein_light_int_chain"/>
</dbReference>
<dbReference type="GO" id="GO:0000226">
    <property type="term" value="P:microtubule cytoskeleton organization"/>
    <property type="evidence" value="ECO:0007669"/>
    <property type="project" value="TreeGrafter"/>
</dbReference>
<dbReference type="RefSeq" id="XP_007679027.1">
    <property type="nucleotide sequence ID" value="XM_007680837.1"/>
</dbReference>
<reference evidence="11 12" key="1">
    <citation type="journal article" date="2012" name="PLoS Pathog.">
        <title>Diverse lifestyles and strategies of plant pathogenesis encoded in the genomes of eighteen Dothideomycetes fungi.</title>
        <authorList>
            <person name="Ohm R.A."/>
            <person name="Feau N."/>
            <person name="Henrissat B."/>
            <person name="Schoch C.L."/>
            <person name="Horwitz B.A."/>
            <person name="Barry K.W."/>
            <person name="Condon B.J."/>
            <person name="Copeland A.C."/>
            <person name="Dhillon B."/>
            <person name="Glaser F."/>
            <person name="Hesse C.N."/>
            <person name="Kosti I."/>
            <person name="LaButti K."/>
            <person name="Lindquist E.A."/>
            <person name="Lucas S."/>
            <person name="Salamov A.A."/>
            <person name="Bradshaw R.E."/>
            <person name="Ciuffetti L."/>
            <person name="Hamelin R.C."/>
            <person name="Kema G.H.J."/>
            <person name="Lawrence C."/>
            <person name="Scott J.A."/>
            <person name="Spatafora J.W."/>
            <person name="Turgeon B.G."/>
            <person name="de Wit P.J.G.M."/>
            <person name="Zhong S."/>
            <person name="Goodwin S.B."/>
            <person name="Grigoriev I.V."/>
        </authorList>
    </citation>
    <scope>NUCLEOTIDE SEQUENCE [LARGE SCALE GENOMIC DNA]</scope>
    <source>
        <strain evidence="11 12">UAMH 10762</strain>
    </source>
</reference>
<evidence type="ECO:0000256" key="7">
    <source>
        <dbReference type="ARBA" id="ARBA00023017"/>
    </source>
</evidence>
<keyword evidence="6" id="KW-0067">ATP-binding</keyword>
<evidence type="ECO:0000256" key="3">
    <source>
        <dbReference type="ARBA" id="ARBA00022490"/>
    </source>
</evidence>
<evidence type="ECO:0000256" key="6">
    <source>
        <dbReference type="ARBA" id="ARBA00022840"/>
    </source>
</evidence>
<evidence type="ECO:0000256" key="8">
    <source>
        <dbReference type="ARBA" id="ARBA00023175"/>
    </source>
</evidence>
<keyword evidence="7" id="KW-0243">Dynein</keyword>
<protein>
    <recommendedName>
        <fullName evidence="13">Dynein light intermediate chain</fullName>
    </recommendedName>
</protein>
<dbReference type="PANTHER" id="PTHR12688:SF0">
    <property type="entry name" value="DYNEIN LIGHT INTERMEDIATE CHAIN"/>
    <property type="match status" value="1"/>
</dbReference>
<evidence type="ECO:0000256" key="5">
    <source>
        <dbReference type="ARBA" id="ARBA00022741"/>
    </source>
</evidence>
<gene>
    <name evidence="11" type="ORF">BAUCODRAFT_124818</name>
</gene>
<evidence type="ECO:0000313" key="11">
    <source>
        <dbReference type="EMBL" id="EMC94088.1"/>
    </source>
</evidence>
<organism evidence="11 12">
    <name type="scientific">Baudoinia panamericana (strain UAMH 10762)</name>
    <name type="common">Angels' share fungus</name>
    <name type="synonym">Baudoinia compniacensis (strain UAMH 10762)</name>
    <dbReference type="NCBI Taxonomy" id="717646"/>
    <lineage>
        <taxon>Eukaryota</taxon>
        <taxon>Fungi</taxon>
        <taxon>Dikarya</taxon>
        <taxon>Ascomycota</taxon>
        <taxon>Pezizomycotina</taxon>
        <taxon>Dothideomycetes</taxon>
        <taxon>Dothideomycetidae</taxon>
        <taxon>Mycosphaerellales</taxon>
        <taxon>Teratosphaeriaceae</taxon>
        <taxon>Baudoinia</taxon>
    </lineage>
</organism>
<dbReference type="eggNOG" id="KOG3905">
    <property type="taxonomic scope" value="Eukaryota"/>
</dbReference>
<feature type="region of interest" description="Disordered" evidence="10">
    <location>
        <begin position="159"/>
        <end position="180"/>
    </location>
</feature>
<feature type="compositionally biased region" description="Polar residues" evidence="10">
    <location>
        <begin position="1"/>
        <end position="22"/>
    </location>
</feature>
<dbReference type="HOGENOM" id="CLU_024211_1_0_1"/>
<keyword evidence="2" id="KW-0813">Transport</keyword>
<dbReference type="GO" id="GO:0005524">
    <property type="term" value="F:ATP binding"/>
    <property type="evidence" value="ECO:0007669"/>
    <property type="project" value="UniProtKB-KW"/>
</dbReference>
<evidence type="ECO:0000256" key="4">
    <source>
        <dbReference type="ARBA" id="ARBA00022701"/>
    </source>
</evidence>
<feature type="region of interest" description="Disordered" evidence="10">
    <location>
        <begin position="373"/>
        <end position="440"/>
    </location>
</feature>
<feature type="region of interest" description="Disordered" evidence="10">
    <location>
        <begin position="64"/>
        <end position="97"/>
    </location>
</feature>
<sequence>MSTIVRPSGTHALTPSHRSTNDPPLKRKKERQTDTWSSLLRQTREAQARNRTQAVQHRELILCGGSPDDQRTFIQSLARPPPPAPPSRNRDTRPQKAKGQLTLSNRFAYGYGHVTLYSPPHQNTGMLGGEAEEAAHLEVHTLPEPDMAYEPTLRRLLKPKQKKSEAEPDDDAGFAGGNETYHERGRRPAVSILLSWKEPWRFLGLLRRWLQLLAAALLPPNSPLDRPLEVLKEHALAFTVIVQYVEAQEGLEREGYKEDTFDYVAQCLRTCMLPLSAALVYTSSLMPPQPPGSALSEIQKVLFTSLNLDLGPLSPAPPKGIAPAKRLDLALKHNVVDRMAIVVPSGWDSAGKIRLLSENFSPESVLEAWDQDLQHAQQQRVDHSKPQPAAQPEPEDEHHTNGGAEEHVSAVPQAESEQEVYATSDAGEEDPELAARPLSPSKQSLSAIAAYEAAILDPNAHKAPKPPRIEVTTKPDQQFLTEMRAHLQALEAEDAKRATASTSTAAGALHSTSRMIGLPTGEQTGALNELVGDVSFNVGGVSYNTVSAEAVIERLKRPPPPSGFSSPAASRNVTPRPPRREDKEASATPARSGSGGSDVPIDQLAEYFASLARKGGEGGGSRQATPSKPPTAR</sequence>
<keyword evidence="3" id="KW-0963">Cytoplasm</keyword>
<dbReference type="GeneID" id="19107914"/>
<feature type="region of interest" description="Disordered" evidence="10">
    <location>
        <begin position="556"/>
        <end position="633"/>
    </location>
</feature>
<keyword evidence="4" id="KW-0493">Microtubule</keyword>
<evidence type="ECO:0000256" key="9">
    <source>
        <dbReference type="ARBA" id="ARBA00023212"/>
    </source>
</evidence>
<dbReference type="Pfam" id="PF05783">
    <property type="entry name" value="DLIC"/>
    <property type="match status" value="2"/>
</dbReference>
<dbReference type="STRING" id="717646.M2MRJ5"/>
<evidence type="ECO:0000256" key="1">
    <source>
        <dbReference type="ARBA" id="ARBA00004245"/>
    </source>
</evidence>
<feature type="region of interest" description="Disordered" evidence="10">
    <location>
        <begin position="1"/>
        <end position="39"/>
    </location>
</feature>
<dbReference type="Proteomes" id="UP000011761">
    <property type="component" value="Unassembled WGS sequence"/>
</dbReference>
<dbReference type="GO" id="GO:0045504">
    <property type="term" value="F:dynein heavy chain binding"/>
    <property type="evidence" value="ECO:0007669"/>
    <property type="project" value="TreeGrafter"/>
</dbReference>
<keyword evidence="5" id="KW-0547">Nucleotide-binding</keyword>
<feature type="compositionally biased region" description="Basic and acidic residues" evidence="10">
    <location>
        <begin position="396"/>
        <end position="408"/>
    </location>
</feature>
<dbReference type="AlphaFoldDB" id="M2MRJ5"/>
<dbReference type="OrthoDB" id="27603at2759"/>
<dbReference type="EMBL" id="KB445559">
    <property type="protein sequence ID" value="EMC94088.1"/>
    <property type="molecule type" value="Genomic_DNA"/>
</dbReference>
<dbReference type="PANTHER" id="PTHR12688">
    <property type="entry name" value="DYNEIN LIGHT INTERMEDIATE CHAIN"/>
    <property type="match status" value="1"/>
</dbReference>
<keyword evidence="12" id="KW-1185">Reference proteome</keyword>
<evidence type="ECO:0008006" key="13">
    <source>
        <dbReference type="Google" id="ProtNLM"/>
    </source>
</evidence>
<dbReference type="KEGG" id="bcom:BAUCODRAFT_124818"/>
<accession>M2MRJ5</accession>
<evidence type="ECO:0000256" key="10">
    <source>
        <dbReference type="SAM" id="MobiDB-lite"/>
    </source>
</evidence>
<dbReference type="GO" id="GO:0007018">
    <property type="term" value="P:microtubule-based movement"/>
    <property type="evidence" value="ECO:0007669"/>
    <property type="project" value="InterPro"/>
</dbReference>
<evidence type="ECO:0000256" key="2">
    <source>
        <dbReference type="ARBA" id="ARBA00022448"/>
    </source>
</evidence>